<dbReference type="OMA" id="MENDNTF"/>
<reference evidence="12" key="2">
    <citation type="submission" date="2017-02" db="EMBL/GenBank/DDBJ databases">
        <title>Sunflower complete genome.</title>
        <authorList>
            <person name="Langlade N."/>
            <person name="Munos S."/>
        </authorList>
    </citation>
    <scope>NUCLEOTIDE SEQUENCE [LARGE SCALE GENOMIC DNA]</scope>
    <source>
        <tissue evidence="12">Leaves</tissue>
    </source>
</reference>
<evidence type="ECO:0000256" key="1">
    <source>
        <dbReference type="ARBA" id="ARBA00004123"/>
    </source>
</evidence>
<dbReference type="PANTHER" id="PTHR11850">
    <property type="entry name" value="HOMEOBOX PROTEIN TRANSCRIPTION FACTORS"/>
    <property type="match status" value="1"/>
</dbReference>
<evidence type="ECO:0000256" key="6">
    <source>
        <dbReference type="ARBA" id="ARBA00023163"/>
    </source>
</evidence>
<dbReference type="CDD" id="cd00086">
    <property type="entry name" value="homeodomain"/>
    <property type="match status" value="1"/>
</dbReference>
<sequence length="455" mass="51763">MSSYTLNERFKQPVSLELESLIPTGNITMYMSQQNNMNNNNTIFTDVLDSNVVTRQEFGKMLLMDQMGSHVPPSGIQFCSDQYQNPNGFLSLADESTQDSEGNSYGIGNVVYDSKYLKAVQQLLDEIVHINKDWKQQDFKQECMNDSQQVLMESEYRQDSSQLSAVEKQDLEDKMIRLSSMLKEVDRRYKQYYHQMQIIISSFEVLARCGAAKAYTSLALQTISSRFRCLRDAIDSQIKVISRSLGGIDSNGNGIAISRLKFVDQQLRREKYDQKFGMMDQHIWRPQRGLPESCVSVLRAWLFEHFLHPYPKDSEKTMLARQTGLTKSQVSNWFINARVRLWKPMVEEIYQEESADAAMDSNSSSETTPKKTSLDQPRDMNPNAASSYQALHMKTSGAIVNGLDVITNPIIDKGVSLTLRLQHTDNSGLPVLSSVENHHHGLVDPRDVICDTPNL</sequence>
<reference evidence="11 13" key="1">
    <citation type="journal article" date="2017" name="Nature">
        <title>The sunflower genome provides insights into oil metabolism, flowering and Asterid evolution.</title>
        <authorList>
            <person name="Badouin H."/>
            <person name="Gouzy J."/>
            <person name="Grassa C.J."/>
            <person name="Murat F."/>
            <person name="Staton S.E."/>
            <person name="Cottret L."/>
            <person name="Lelandais-Briere C."/>
            <person name="Owens G.L."/>
            <person name="Carrere S."/>
            <person name="Mayjonade B."/>
            <person name="Legrand L."/>
            <person name="Gill N."/>
            <person name="Kane N.C."/>
            <person name="Bowers J.E."/>
            <person name="Hubner S."/>
            <person name="Bellec A."/>
            <person name="Berard A."/>
            <person name="Berges H."/>
            <person name="Blanchet N."/>
            <person name="Boniface M.C."/>
            <person name="Brunel D."/>
            <person name="Catrice O."/>
            <person name="Chaidir N."/>
            <person name="Claudel C."/>
            <person name="Donnadieu C."/>
            <person name="Faraut T."/>
            <person name="Fievet G."/>
            <person name="Helmstetter N."/>
            <person name="King M."/>
            <person name="Knapp S.J."/>
            <person name="Lai Z."/>
            <person name="Le Paslier M.C."/>
            <person name="Lippi Y."/>
            <person name="Lorenzon L."/>
            <person name="Mandel J.R."/>
            <person name="Marage G."/>
            <person name="Marchand G."/>
            <person name="Marquand E."/>
            <person name="Bret-Mestries E."/>
            <person name="Morien E."/>
            <person name="Nambeesan S."/>
            <person name="Nguyen T."/>
            <person name="Pegot-Espagnet P."/>
            <person name="Pouilly N."/>
            <person name="Raftis F."/>
            <person name="Sallet E."/>
            <person name="Schiex T."/>
            <person name="Thomas J."/>
            <person name="Vandecasteele C."/>
            <person name="Vares D."/>
            <person name="Vear F."/>
            <person name="Vautrin S."/>
            <person name="Crespi M."/>
            <person name="Mangin B."/>
            <person name="Burke J.M."/>
            <person name="Salse J."/>
            <person name="Munos S."/>
            <person name="Vincourt P."/>
            <person name="Rieseberg L.H."/>
            <person name="Langlade N.B."/>
        </authorList>
    </citation>
    <scope>NUCLEOTIDE SEQUENCE [LARGE SCALE GENOMIC DNA]</scope>
    <source>
        <strain evidence="13">cv. SF193</strain>
        <tissue evidence="11">Leaves</tissue>
    </source>
</reference>
<organism evidence="12 13">
    <name type="scientific">Helianthus annuus</name>
    <name type="common">Common sunflower</name>
    <dbReference type="NCBI Taxonomy" id="4232"/>
    <lineage>
        <taxon>Eukaryota</taxon>
        <taxon>Viridiplantae</taxon>
        <taxon>Streptophyta</taxon>
        <taxon>Embryophyta</taxon>
        <taxon>Tracheophyta</taxon>
        <taxon>Spermatophyta</taxon>
        <taxon>Magnoliopsida</taxon>
        <taxon>eudicotyledons</taxon>
        <taxon>Gunneridae</taxon>
        <taxon>Pentapetalae</taxon>
        <taxon>asterids</taxon>
        <taxon>campanulids</taxon>
        <taxon>Asterales</taxon>
        <taxon>Asteraceae</taxon>
        <taxon>Asteroideae</taxon>
        <taxon>Heliantheae alliance</taxon>
        <taxon>Heliantheae</taxon>
        <taxon>Helianthus</taxon>
    </lineage>
</organism>
<evidence type="ECO:0000313" key="12">
    <source>
        <dbReference type="EMBL" id="OTG12191.1"/>
    </source>
</evidence>
<evidence type="ECO:0000256" key="4">
    <source>
        <dbReference type="ARBA" id="ARBA00023125"/>
    </source>
</evidence>
<dbReference type="SUPFAM" id="SSF46689">
    <property type="entry name" value="Homeodomain-like"/>
    <property type="match status" value="1"/>
</dbReference>
<reference evidence="11" key="3">
    <citation type="submission" date="2020-06" db="EMBL/GenBank/DDBJ databases">
        <title>Helianthus annuus Genome sequencing and assembly Release 2.</title>
        <authorList>
            <person name="Gouzy J."/>
            <person name="Langlade N."/>
            <person name="Munos S."/>
        </authorList>
    </citation>
    <scope>NUCLEOTIDE SEQUENCE</scope>
    <source>
        <tissue evidence="11">Leaves</tissue>
    </source>
</reference>
<dbReference type="InterPro" id="IPR001356">
    <property type="entry name" value="HD"/>
</dbReference>
<name>A0A251TQ98_HELAN</name>
<evidence type="ECO:0000259" key="10">
    <source>
        <dbReference type="PROSITE" id="PS50071"/>
    </source>
</evidence>
<dbReference type="Gramene" id="mRNA:HanXRQr2_Chr10g0452651">
    <property type="protein sequence ID" value="mRNA:HanXRQr2_Chr10g0452651"/>
    <property type="gene ID" value="HanXRQr2_Chr10g0452651"/>
</dbReference>
<dbReference type="InterPro" id="IPR006563">
    <property type="entry name" value="POX_dom"/>
</dbReference>
<feature type="compositionally biased region" description="Basic and acidic residues" evidence="9">
    <location>
        <begin position="368"/>
        <end position="378"/>
    </location>
</feature>
<evidence type="ECO:0000256" key="3">
    <source>
        <dbReference type="ARBA" id="ARBA00023015"/>
    </source>
</evidence>
<evidence type="ECO:0000256" key="9">
    <source>
        <dbReference type="SAM" id="MobiDB-lite"/>
    </source>
</evidence>
<dbReference type="GO" id="GO:0003677">
    <property type="term" value="F:DNA binding"/>
    <property type="evidence" value="ECO:0007669"/>
    <property type="project" value="UniProtKB-UniRule"/>
</dbReference>
<dbReference type="EMBL" id="CM007899">
    <property type="protein sequence ID" value="OTG12191.1"/>
    <property type="molecule type" value="Genomic_DNA"/>
</dbReference>
<accession>A0A251TQ98</accession>
<evidence type="ECO:0000313" key="11">
    <source>
        <dbReference type="EMBL" id="KAF5787428.1"/>
    </source>
</evidence>
<keyword evidence="5 8" id="KW-0371">Homeobox</keyword>
<dbReference type="AlphaFoldDB" id="A0A251TQ98"/>
<gene>
    <name evidence="12" type="ORF">HannXRQ_Chr10g0306981</name>
    <name evidence="11" type="ORF">HanXRQr2_Chr10g0452651</name>
</gene>
<dbReference type="Gene3D" id="1.10.10.60">
    <property type="entry name" value="Homeodomain-like"/>
    <property type="match status" value="1"/>
</dbReference>
<feature type="compositionally biased region" description="Low complexity" evidence="9">
    <location>
        <begin position="356"/>
        <end position="366"/>
    </location>
</feature>
<dbReference type="EMBL" id="MNCJ02000325">
    <property type="protein sequence ID" value="KAF5787428.1"/>
    <property type="molecule type" value="Genomic_DNA"/>
</dbReference>
<dbReference type="GO" id="GO:0006355">
    <property type="term" value="P:regulation of DNA-templated transcription"/>
    <property type="evidence" value="ECO:0007669"/>
    <property type="project" value="InterPro"/>
</dbReference>
<dbReference type="InterPro" id="IPR050224">
    <property type="entry name" value="TALE_homeobox"/>
</dbReference>
<dbReference type="InParanoid" id="A0A251TQ98"/>
<dbReference type="SMART" id="SM00574">
    <property type="entry name" value="POX"/>
    <property type="match status" value="1"/>
</dbReference>
<feature type="region of interest" description="Disordered" evidence="9">
    <location>
        <begin position="354"/>
        <end position="383"/>
    </location>
</feature>
<protein>
    <submittedName>
        <fullName evidence="12">Putative homeobox domain, POX domain-containing protein</fullName>
    </submittedName>
    <submittedName>
        <fullName evidence="11">Transcription factor Homeodomain-TALE-BEL family</fullName>
    </submittedName>
</protein>
<dbReference type="Pfam" id="PF05920">
    <property type="entry name" value="Homeobox_KN"/>
    <property type="match status" value="1"/>
</dbReference>
<keyword evidence="7 8" id="KW-0539">Nucleus</keyword>
<dbReference type="PROSITE" id="PS50071">
    <property type="entry name" value="HOMEOBOX_2"/>
    <property type="match status" value="1"/>
</dbReference>
<dbReference type="Proteomes" id="UP000215914">
    <property type="component" value="Chromosome 10"/>
</dbReference>
<comment type="similarity">
    <text evidence="2">Belongs to the TALE/BELL homeobox family.</text>
</comment>
<dbReference type="GO" id="GO:0005634">
    <property type="term" value="C:nucleus"/>
    <property type="evidence" value="ECO:0000318"/>
    <property type="project" value="GO_Central"/>
</dbReference>
<evidence type="ECO:0000256" key="7">
    <source>
        <dbReference type="ARBA" id="ARBA00023242"/>
    </source>
</evidence>
<keyword evidence="4 8" id="KW-0238">DNA-binding</keyword>
<evidence type="ECO:0000313" key="13">
    <source>
        <dbReference type="Proteomes" id="UP000215914"/>
    </source>
</evidence>
<dbReference type="FunFam" id="1.10.10.60:FF:000117">
    <property type="entry name" value="BEL1-like homeodomain protein 9"/>
    <property type="match status" value="1"/>
</dbReference>
<keyword evidence="6" id="KW-0804">Transcription</keyword>
<dbReference type="Pfam" id="PF07526">
    <property type="entry name" value="POX"/>
    <property type="match status" value="1"/>
</dbReference>
<dbReference type="InterPro" id="IPR009057">
    <property type="entry name" value="Homeodomain-like_sf"/>
</dbReference>
<feature type="DNA-binding region" description="Homeobox" evidence="8">
    <location>
        <begin position="305"/>
        <end position="345"/>
    </location>
</feature>
<evidence type="ECO:0000256" key="8">
    <source>
        <dbReference type="PROSITE-ProRule" id="PRU00108"/>
    </source>
</evidence>
<comment type="subcellular location">
    <subcellularLocation>
        <location evidence="1 8">Nucleus</location>
    </subcellularLocation>
</comment>
<dbReference type="SMART" id="SM00389">
    <property type="entry name" value="HOX"/>
    <property type="match status" value="1"/>
</dbReference>
<feature type="domain" description="Homeobox" evidence="10">
    <location>
        <begin position="303"/>
        <end position="344"/>
    </location>
</feature>
<keyword evidence="13" id="KW-1185">Reference proteome</keyword>
<dbReference type="InterPro" id="IPR008422">
    <property type="entry name" value="KN_HD"/>
</dbReference>
<proteinExistence type="inferred from homology"/>
<evidence type="ECO:0000256" key="2">
    <source>
        <dbReference type="ARBA" id="ARBA00006454"/>
    </source>
</evidence>
<evidence type="ECO:0000256" key="5">
    <source>
        <dbReference type="ARBA" id="ARBA00023155"/>
    </source>
</evidence>
<keyword evidence="3" id="KW-0805">Transcription regulation</keyword>